<evidence type="ECO:0000313" key="1">
    <source>
        <dbReference type="EMBL" id="KAJ9707650.1"/>
    </source>
</evidence>
<proteinExistence type="predicted"/>
<sequence length="118" mass="13650">MALHPGGPHAWLDIKFGNPDYHLQRQYPQKFNFGLLEVHFCKHSIALPIPLVLSFMEQGKLVDHMSELERKSFYVERRCMGFDIDPKRVSGSEKECSCFEENFLVPEGLPKAMQEIIV</sequence>
<dbReference type="Proteomes" id="UP001168098">
    <property type="component" value="Unassembled WGS sequence"/>
</dbReference>
<gene>
    <name evidence="1" type="ORF">PVL29_002612</name>
</gene>
<evidence type="ECO:0000313" key="2">
    <source>
        <dbReference type="Proteomes" id="UP001168098"/>
    </source>
</evidence>
<protein>
    <submittedName>
        <fullName evidence="1">Uncharacterized protein</fullName>
    </submittedName>
</protein>
<reference evidence="1 2" key="1">
    <citation type="journal article" date="2023" name="BMC Biotechnol.">
        <title>Vitis rotundifolia cv Carlos genome sequencing.</title>
        <authorList>
            <person name="Huff M."/>
            <person name="Hulse-Kemp A."/>
            <person name="Scheffler B."/>
            <person name="Youngblood R."/>
            <person name="Simpson S."/>
            <person name="Babiker E."/>
            <person name="Staton M."/>
        </authorList>
    </citation>
    <scope>NUCLEOTIDE SEQUENCE [LARGE SCALE GENOMIC DNA]</scope>
    <source>
        <tissue evidence="1">Leaf</tissue>
    </source>
</reference>
<keyword evidence="2" id="KW-1185">Reference proteome</keyword>
<dbReference type="EMBL" id="JARBHA010000002">
    <property type="protein sequence ID" value="KAJ9707650.1"/>
    <property type="molecule type" value="Genomic_DNA"/>
</dbReference>
<accession>A0AA39E5X3</accession>
<dbReference type="AlphaFoldDB" id="A0AA39E5X3"/>
<organism evidence="1 2">
    <name type="scientific">Vitis rotundifolia</name>
    <name type="common">Muscadine grape</name>
    <dbReference type="NCBI Taxonomy" id="103349"/>
    <lineage>
        <taxon>Eukaryota</taxon>
        <taxon>Viridiplantae</taxon>
        <taxon>Streptophyta</taxon>
        <taxon>Embryophyta</taxon>
        <taxon>Tracheophyta</taxon>
        <taxon>Spermatophyta</taxon>
        <taxon>Magnoliopsida</taxon>
        <taxon>eudicotyledons</taxon>
        <taxon>Gunneridae</taxon>
        <taxon>Pentapetalae</taxon>
        <taxon>rosids</taxon>
        <taxon>Vitales</taxon>
        <taxon>Vitaceae</taxon>
        <taxon>Viteae</taxon>
        <taxon>Vitis</taxon>
    </lineage>
</organism>
<name>A0AA39E5X3_VITRO</name>
<comment type="caution">
    <text evidence="1">The sequence shown here is derived from an EMBL/GenBank/DDBJ whole genome shotgun (WGS) entry which is preliminary data.</text>
</comment>